<evidence type="ECO:0000313" key="4">
    <source>
        <dbReference type="EMBL" id="RKQ92028.1"/>
    </source>
</evidence>
<evidence type="ECO:0000259" key="3">
    <source>
        <dbReference type="Pfam" id="PF00294"/>
    </source>
</evidence>
<dbReference type="EMBL" id="RBIL01000001">
    <property type="protein sequence ID" value="RKQ92028.1"/>
    <property type="molecule type" value="Genomic_DNA"/>
</dbReference>
<protein>
    <submittedName>
        <fullName evidence="4">Sugar/nucleoside kinase (Ribokinase family)</fullName>
    </submittedName>
</protein>
<dbReference type="InterPro" id="IPR029056">
    <property type="entry name" value="Ribokinase-like"/>
</dbReference>
<keyword evidence="1" id="KW-0808">Transferase</keyword>
<dbReference type="PANTHER" id="PTHR10584:SF166">
    <property type="entry name" value="RIBOKINASE"/>
    <property type="match status" value="1"/>
</dbReference>
<reference evidence="4 5" key="1">
    <citation type="submission" date="2018-10" db="EMBL/GenBank/DDBJ databases">
        <title>Genomic Encyclopedia of Archaeal and Bacterial Type Strains, Phase II (KMG-II): from individual species to whole genera.</title>
        <authorList>
            <person name="Goeker M."/>
        </authorList>
    </citation>
    <scope>NUCLEOTIDE SEQUENCE [LARGE SCALE GENOMIC DNA]</scope>
    <source>
        <strain evidence="4 5">DSM 14954</strain>
    </source>
</reference>
<dbReference type="SUPFAM" id="SSF53613">
    <property type="entry name" value="Ribokinase-like"/>
    <property type="match status" value="1"/>
</dbReference>
<keyword evidence="2 4" id="KW-0418">Kinase</keyword>
<comment type="caution">
    <text evidence="4">The sequence shown here is derived from an EMBL/GenBank/DDBJ whole genome shotgun (WGS) entry which is preliminary data.</text>
</comment>
<dbReference type="Proteomes" id="UP000278962">
    <property type="component" value="Unassembled WGS sequence"/>
</dbReference>
<name>A0A660LAJ9_9ACTN</name>
<dbReference type="AlphaFoldDB" id="A0A660LAJ9"/>
<gene>
    <name evidence="4" type="ORF">C8N24_1867</name>
</gene>
<dbReference type="InterPro" id="IPR011611">
    <property type="entry name" value="PfkB_dom"/>
</dbReference>
<organism evidence="4 5">
    <name type="scientific">Solirubrobacter pauli</name>
    <dbReference type="NCBI Taxonomy" id="166793"/>
    <lineage>
        <taxon>Bacteria</taxon>
        <taxon>Bacillati</taxon>
        <taxon>Actinomycetota</taxon>
        <taxon>Thermoleophilia</taxon>
        <taxon>Solirubrobacterales</taxon>
        <taxon>Solirubrobacteraceae</taxon>
        <taxon>Solirubrobacter</taxon>
    </lineage>
</organism>
<keyword evidence="5" id="KW-1185">Reference proteome</keyword>
<dbReference type="PROSITE" id="PS00584">
    <property type="entry name" value="PFKB_KINASES_2"/>
    <property type="match status" value="1"/>
</dbReference>
<evidence type="ECO:0000256" key="1">
    <source>
        <dbReference type="ARBA" id="ARBA00022679"/>
    </source>
</evidence>
<feature type="domain" description="Carbohydrate kinase PfkB" evidence="3">
    <location>
        <begin position="23"/>
        <end position="282"/>
    </location>
</feature>
<proteinExistence type="predicted"/>
<accession>A0A660LAJ9</accession>
<dbReference type="Pfam" id="PF00294">
    <property type="entry name" value="PfkB"/>
    <property type="match status" value="1"/>
</dbReference>
<evidence type="ECO:0000313" key="5">
    <source>
        <dbReference type="Proteomes" id="UP000278962"/>
    </source>
</evidence>
<evidence type="ECO:0000256" key="2">
    <source>
        <dbReference type="ARBA" id="ARBA00022777"/>
    </source>
</evidence>
<dbReference type="GO" id="GO:0005829">
    <property type="term" value="C:cytosol"/>
    <property type="evidence" value="ECO:0007669"/>
    <property type="project" value="TreeGrafter"/>
</dbReference>
<sequence length="314" mass="34307">MRLMSLTVVGSIAFDAVETESGKRDRLLGGAAVHFSLASSFLAETRVVGPVGDDFTEEEYSVLHNRGVITDDVEHVPGGKTFFWAGRYERDVNIRHTLQTDLNVFETFEPKLSQASQDADVLFLANIQPDLQRAVREQCTGARFVALDTMNLWIDIARDSLVKTIAGVDCLIVNDGEAKQLTDEPNLVRAAQNIMEMGPRVVVIKFGEYGANMYTKDGVFGIPAYPTADVVDPTGAGDTFAGGFVGYVAAHADEEITDELLRRAMAYGTALASFNVEAFGTERMQTLTADEVNERVAELQRVTVFDASPVPLRS</sequence>
<dbReference type="PANTHER" id="PTHR10584">
    <property type="entry name" value="SUGAR KINASE"/>
    <property type="match status" value="1"/>
</dbReference>
<dbReference type="InterPro" id="IPR002173">
    <property type="entry name" value="Carboh/pur_kinase_PfkB_CS"/>
</dbReference>
<dbReference type="GO" id="GO:0016301">
    <property type="term" value="F:kinase activity"/>
    <property type="evidence" value="ECO:0007669"/>
    <property type="project" value="UniProtKB-KW"/>
</dbReference>
<dbReference type="Gene3D" id="3.40.1190.20">
    <property type="match status" value="1"/>
</dbReference>